<dbReference type="Pfam" id="PF01757">
    <property type="entry name" value="Acyl_transf_3"/>
    <property type="match status" value="1"/>
</dbReference>
<reference evidence="4 6" key="1">
    <citation type="submission" date="2015-11" db="EMBL/GenBank/DDBJ databases">
        <title>Complete Genome Sequence of Kocuria flava strain HO-9041.</title>
        <authorList>
            <person name="Zhou M."/>
            <person name="Dai J."/>
        </authorList>
    </citation>
    <scope>NUCLEOTIDE SEQUENCE [LARGE SCALE GENOMIC DNA]</scope>
    <source>
        <strain evidence="4 6">HO-9041</strain>
    </source>
</reference>
<keyword evidence="2" id="KW-0472">Membrane</keyword>
<feature type="domain" description="Carrier" evidence="3">
    <location>
        <begin position="466"/>
        <end position="549"/>
    </location>
</feature>
<dbReference type="PANTHER" id="PTHR43767">
    <property type="entry name" value="LONG-CHAIN-FATTY-ACID--COA LIGASE"/>
    <property type="match status" value="1"/>
</dbReference>
<dbReference type="EMBL" id="CP013254">
    <property type="protein sequence ID" value="ALU38875.1"/>
    <property type="molecule type" value="Genomic_DNA"/>
</dbReference>
<keyword evidence="7" id="KW-1185">Reference proteome</keyword>
<dbReference type="Pfam" id="PF00501">
    <property type="entry name" value="AMP-binding"/>
    <property type="match status" value="1"/>
</dbReference>
<feature type="transmembrane region" description="Helical" evidence="2">
    <location>
        <begin position="747"/>
        <end position="764"/>
    </location>
</feature>
<feature type="transmembrane region" description="Helical" evidence="2">
    <location>
        <begin position="645"/>
        <end position="669"/>
    </location>
</feature>
<feature type="transmembrane region" description="Helical" evidence="2">
    <location>
        <begin position="795"/>
        <end position="815"/>
    </location>
</feature>
<feature type="transmembrane region" description="Helical" evidence="2">
    <location>
        <begin position="771"/>
        <end position="789"/>
    </location>
</feature>
<protein>
    <submittedName>
        <fullName evidence="4">AMP-dependent synthetase</fullName>
    </submittedName>
</protein>
<dbReference type="Proteomes" id="UP000321155">
    <property type="component" value="Unassembled WGS sequence"/>
</dbReference>
<dbReference type="InterPro" id="IPR002656">
    <property type="entry name" value="Acyl_transf_3_dom"/>
</dbReference>
<gene>
    <name evidence="4" type="ORF">AS188_02960</name>
    <name evidence="5" type="ORF">KFL01_03930</name>
</gene>
<feature type="transmembrane region" description="Helical" evidence="2">
    <location>
        <begin position="602"/>
        <end position="621"/>
    </location>
</feature>
<dbReference type="InterPro" id="IPR009081">
    <property type="entry name" value="PP-bd_ACP"/>
</dbReference>
<sequence>MTVQPELAPVSFAAGLARHGDRPAVLTAGSVLSYAELAERVEQCAARLGTERRLVLLAADGELDTLVGYLAALSGGHPVLLAPGDKPAALASLTAAYDPDVVLRPGGRTPLLEERRPGTRHELHPDLALLLSTSGSTGSPKLVRLSRENLVANAESIAQYLGIRPEDRAATTLPLHYCYGLSVVNSHLLRGAGLVLTGLSVVDPCFWELFRDRGATSFAAVPYTFELLERVGFAEMDLPHLRCVTQAGGRLAPEQVRSWAATGRRRGWDLFVMYGATEATARMAYLPPDLAEAHPGCIGVPIPGGSFRLDPVPDLPHAELVYSGPNVMLGYAQDPADLALGREVEELRTGDLARRTPEGLYEVVGRRSRFVKLAGLRVDLGQVERILAGLGVTAAAAGDDERLVVAAAGEPDPGLLAKVLADEVGLPRGAVVVEAVDELPRLGNGKVDYPAVLALAPAAPPAASAPAGTEGPGDVRRILAEVLDRPDVGEDDTFVSLGGDSLSYVAASVRLERALGHLPPDWHVTPVRDLAPRPRARRGRAVARLETGIVLRAAAIVCVVATHVELFTFQTAHLLFVLAGLNFARFQLGGERRPRLRRQLRSLGRIVVPSVALILVAHLLTDDYTWANVALLNGMVGPQHLTSQWHFWFVEMLVYVLVAVIALMAVPWADRAERRFPLGFALALVGIGLLSRYDLVDPGLPKPAPVFWLFALGWAVARCRGTAERVLVSVLALLSVPGYFGSTLREATVVAGLLLLVWVPRLPVPAGLRRVTAWLAGASLHVYLVHWLVYPPLLAVHPVVAVVASLAAGVAYWALTLRVAAALGRWWARRAPGRPGVPDAGGAEHPAAGTPAGELTAPAQAPR</sequence>
<dbReference type="AlphaFoldDB" id="A0A0U3G6V1"/>
<dbReference type="PROSITE" id="PS50075">
    <property type="entry name" value="CARRIER"/>
    <property type="match status" value="1"/>
</dbReference>
<dbReference type="Gene3D" id="1.10.1200.10">
    <property type="entry name" value="ACP-like"/>
    <property type="match status" value="1"/>
</dbReference>
<dbReference type="InterPro" id="IPR000873">
    <property type="entry name" value="AMP-dep_synth/lig_dom"/>
</dbReference>
<reference evidence="5 7" key="2">
    <citation type="submission" date="2019-07" db="EMBL/GenBank/DDBJ databases">
        <title>Whole genome shotgun sequence of Kocuria flava NBRC 107626.</title>
        <authorList>
            <person name="Hosoyama A."/>
            <person name="Uohara A."/>
            <person name="Ohji S."/>
            <person name="Ichikawa N."/>
        </authorList>
    </citation>
    <scope>NUCLEOTIDE SEQUENCE [LARGE SCALE GENOMIC DNA]</scope>
    <source>
        <strain evidence="5 7">NBRC 107626</strain>
    </source>
</reference>
<proteinExistence type="predicted"/>
<dbReference type="GO" id="GO:0016747">
    <property type="term" value="F:acyltransferase activity, transferring groups other than amino-acyl groups"/>
    <property type="evidence" value="ECO:0007669"/>
    <property type="project" value="InterPro"/>
</dbReference>
<feature type="transmembrane region" description="Helical" evidence="2">
    <location>
        <begin position="553"/>
        <end position="581"/>
    </location>
</feature>
<dbReference type="KEGG" id="kfv:AS188_02960"/>
<dbReference type="EMBL" id="BJZR01000006">
    <property type="protein sequence ID" value="GEO91087.1"/>
    <property type="molecule type" value="Genomic_DNA"/>
</dbReference>
<dbReference type="InterPro" id="IPR042099">
    <property type="entry name" value="ANL_N_sf"/>
</dbReference>
<evidence type="ECO:0000256" key="2">
    <source>
        <dbReference type="SAM" id="Phobius"/>
    </source>
</evidence>
<dbReference type="InterPro" id="IPR050237">
    <property type="entry name" value="ATP-dep_AMP-bd_enzyme"/>
</dbReference>
<evidence type="ECO:0000256" key="1">
    <source>
        <dbReference type="SAM" id="MobiDB-lite"/>
    </source>
</evidence>
<dbReference type="SUPFAM" id="SSF47336">
    <property type="entry name" value="ACP-like"/>
    <property type="match status" value="1"/>
</dbReference>
<evidence type="ECO:0000313" key="7">
    <source>
        <dbReference type="Proteomes" id="UP000321155"/>
    </source>
</evidence>
<keyword evidence="2" id="KW-0812">Transmembrane</keyword>
<evidence type="ECO:0000313" key="5">
    <source>
        <dbReference type="EMBL" id="GEO91087.1"/>
    </source>
</evidence>
<dbReference type="RefSeq" id="WP_058857587.1">
    <property type="nucleotide sequence ID" value="NZ_BJZR01000006.1"/>
</dbReference>
<dbReference type="STRING" id="446860.AS188_02960"/>
<dbReference type="Proteomes" id="UP000057181">
    <property type="component" value="Chromosome"/>
</dbReference>
<keyword evidence="2" id="KW-1133">Transmembrane helix</keyword>
<evidence type="ECO:0000259" key="3">
    <source>
        <dbReference type="PROSITE" id="PS50075"/>
    </source>
</evidence>
<name>A0A0U3G6V1_9MICC</name>
<dbReference type="PANTHER" id="PTHR43767:SF10">
    <property type="entry name" value="SURFACTIN SYNTHASE SUBUNIT 1"/>
    <property type="match status" value="1"/>
</dbReference>
<dbReference type="Gene3D" id="3.40.50.12780">
    <property type="entry name" value="N-terminal domain of ligase-like"/>
    <property type="match status" value="1"/>
</dbReference>
<dbReference type="OrthoDB" id="8445630at2"/>
<accession>A0A0U3G6V1</accession>
<organism evidence="4 6">
    <name type="scientific">Kocuria flava</name>
    <dbReference type="NCBI Taxonomy" id="446860"/>
    <lineage>
        <taxon>Bacteria</taxon>
        <taxon>Bacillati</taxon>
        <taxon>Actinomycetota</taxon>
        <taxon>Actinomycetes</taxon>
        <taxon>Micrococcales</taxon>
        <taxon>Micrococcaceae</taxon>
        <taxon>Kocuria</taxon>
    </lineage>
</organism>
<dbReference type="SUPFAM" id="SSF56801">
    <property type="entry name" value="Acetyl-CoA synthetase-like"/>
    <property type="match status" value="1"/>
</dbReference>
<feature type="region of interest" description="Disordered" evidence="1">
    <location>
        <begin position="836"/>
        <end position="863"/>
    </location>
</feature>
<evidence type="ECO:0000313" key="6">
    <source>
        <dbReference type="Proteomes" id="UP000057181"/>
    </source>
</evidence>
<feature type="transmembrane region" description="Helical" evidence="2">
    <location>
        <begin position="676"/>
        <end position="693"/>
    </location>
</feature>
<dbReference type="Pfam" id="PF00550">
    <property type="entry name" value="PP-binding"/>
    <property type="match status" value="1"/>
</dbReference>
<evidence type="ECO:0000313" key="4">
    <source>
        <dbReference type="EMBL" id="ALU38875.1"/>
    </source>
</evidence>
<dbReference type="InterPro" id="IPR036736">
    <property type="entry name" value="ACP-like_sf"/>
</dbReference>